<dbReference type="Proteomes" id="UP001497680">
    <property type="component" value="Unassembled WGS sequence"/>
</dbReference>
<name>A0ACC0DMJ8_9PEZI</name>
<organism evidence="1 2">
    <name type="scientific">Hypoxylon rubiginosum</name>
    <dbReference type="NCBI Taxonomy" id="110542"/>
    <lineage>
        <taxon>Eukaryota</taxon>
        <taxon>Fungi</taxon>
        <taxon>Dikarya</taxon>
        <taxon>Ascomycota</taxon>
        <taxon>Pezizomycotina</taxon>
        <taxon>Sordariomycetes</taxon>
        <taxon>Xylariomycetidae</taxon>
        <taxon>Xylariales</taxon>
        <taxon>Hypoxylaceae</taxon>
        <taxon>Hypoxylon</taxon>
    </lineage>
</organism>
<accession>A0ACC0DMJ8</accession>
<reference evidence="1 2" key="1">
    <citation type="journal article" date="2022" name="New Phytol.">
        <title>Ecological generalism drives hyperdiversity of secondary metabolite gene clusters in xylarialean endophytes.</title>
        <authorList>
            <person name="Franco M.E.E."/>
            <person name="Wisecaver J.H."/>
            <person name="Arnold A.E."/>
            <person name="Ju Y.M."/>
            <person name="Slot J.C."/>
            <person name="Ahrendt S."/>
            <person name="Moore L.P."/>
            <person name="Eastman K.E."/>
            <person name="Scott K."/>
            <person name="Konkel Z."/>
            <person name="Mondo S.J."/>
            <person name="Kuo A."/>
            <person name="Hayes R.D."/>
            <person name="Haridas S."/>
            <person name="Andreopoulos B."/>
            <person name="Riley R."/>
            <person name="LaButti K."/>
            <person name="Pangilinan J."/>
            <person name="Lipzen A."/>
            <person name="Amirebrahimi M."/>
            <person name="Yan J."/>
            <person name="Adam C."/>
            <person name="Keymanesh K."/>
            <person name="Ng V."/>
            <person name="Louie K."/>
            <person name="Northen T."/>
            <person name="Drula E."/>
            <person name="Henrissat B."/>
            <person name="Hsieh H.M."/>
            <person name="Youens-Clark K."/>
            <person name="Lutzoni F."/>
            <person name="Miadlikowska J."/>
            <person name="Eastwood D.C."/>
            <person name="Hamelin R.C."/>
            <person name="Grigoriev I.V."/>
            <person name="U'Ren J.M."/>
        </authorList>
    </citation>
    <scope>NUCLEOTIDE SEQUENCE [LARGE SCALE GENOMIC DNA]</scope>
    <source>
        <strain evidence="1 2">ER1909</strain>
    </source>
</reference>
<evidence type="ECO:0000313" key="1">
    <source>
        <dbReference type="EMBL" id="KAI6093597.1"/>
    </source>
</evidence>
<evidence type="ECO:0000313" key="2">
    <source>
        <dbReference type="Proteomes" id="UP001497680"/>
    </source>
</evidence>
<gene>
    <name evidence="1" type="ORF">F4821DRAFT_252601</name>
</gene>
<dbReference type="EMBL" id="MU394280">
    <property type="protein sequence ID" value="KAI6093597.1"/>
    <property type="molecule type" value="Genomic_DNA"/>
</dbReference>
<comment type="caution">
    <text evidence="1">The sequence shown here is derived from an EMBL/GenBank/DDBJ whole genome shotgun (WGS) entry which is preliminary data.</text>
</comment>
<sequence>MTLIILLSSLTRSHPGSWLGLYYFAGPDDTCSCGFSWQLNAVNESLKSLARQSLENLADSTNFEYFESPNGVPFSRIQQSLLVGTGTSLKTLYLTPRTTAPRHGHSAAVVWTSYFGTEATSHTAYSVFGS</sequence>
<protein>
    <submittedName>
        <fullName evidence="1">Uncharacterized protein</fullName>
    </submittedName>
</protein>
<proteinExistence type="predicted"/>
<keyword evidence="2" id="KW-1185">Reference proteome</keyword>